<evidence type="ECO:0000256" key="3">
    <source>
        <dbReference type="ARBA" id="ARBA00023002"/>
    </source>
</evidence>
<dbReference type="Gene3D" id="3.20.20.30">
    <property type="entry name" value="Luciferase-like domain"/>
    <property type="match status" value="1"/>
</dbReference>
<dbReference type="GO" id="GO:0016705">
    <property type="term" value="F:oxidoreductase activity, acting on paired donors, with incorporation or reduction of molecular oxygen"/>
    <property type="evidence" value="ECO:0007669"/>
    <property type="project" value="InterPro"/>
</dbReference>
<accession>A0A317DTW4</accession>
<comment type="caution">
    <text evidence="6">The sequence shown here is derived from an EMBL/GenBank/DDBJ whole genome shotgun (WGS) entry which is preliminary data.</text>
</comment>
<evidence type="ECO:0000259" key="5">
    <source>
        <dbReference type="Pfam" id="PF00296"/>
    </source>
</evidence>
<keyword evidence="1" id="KW-0285">Flavoprotein</keyword>
<evidence type="ECO:0000256" key="2">
    <source>
        <dbReference type="ARBA" id="ARBA00022643"/>
    </source>
</evidence>
<proteinExistence type="predicted"/>
<dbReference type="GO" id="GO:0004497">
    <property type="term" value="F:monooxygenase activity"/>
    <property type="evidence" value="ECO:0007669"/>
    <property type="project" value="UniProtKB-KW"/>
</dbReference>
<dbReference type="OrthoDB" id="9814695at2"/>
<dbReference type="Proteomes" id="UP000246077">
    <property type="component" value="Unassembled WGS sequence"/>
</dbReference>
<keyword evidence="7" id="KW-1185">Reference proteome</keyword>
<dbReference type="AlphaFoldDB" id="A0A317DTW4"/>
<keyword evidence="2" id="KW-0288">FMN</keyword>
<evidence type="ECO:0000313" key="6">
    <source>
        <dbReference type="EMBL" id="PWR17814.1"/>
    </source>
</evidence>
<dbReference type="EMBL" id="QGLF01000008">
    <property type="protein sequence ID" value="PWR17814.1"/>
    <property type="molecule type" value="Genomic_DNA"/>
</dbReference>
<dbReference type="InterPro" id="IPR036661">
    <property type="entry name" value="Luciferase-like_sf"/>
</dbReference>
<dbReference type="RefSeq" id="WP_109923343.1">
    <property type="nucleotide sequence ID" value="NZ_QGLF01000008.1"/>
</dbReference>
<sequence length="379" mass="41418">MSIITPAREDQAPLARLQAQPLVLGLFLPLYAGGWTVSDAPRGTDWTFDYNARLVARAEAIGFDLAFGFANWLGKDGFGGRTRFRANSLDSLASSAALAARTSRIVLLSTVHALYGWHPLNLARIGATLDHITGGRWGANLVTGFLQGEADKFGQAPIAHDERYRLLDEFSTIVEKLWTEDEELDFQGARWSLKGAYVSPRPAHRRPLLVSAASSDAGFRYAARHSDLVFITSPAGAAIEAALDVLPAVNARLKAYAAEEGRRLQTIINPHIIARDSTAEVEAVHRRIVEGADEAALTAFVEGFSGGDSKSWSGHRREQRIIGGNIQIFGTPEQVVEQCLRLKAAGCDGIQVNFFDYEPDLEFFGARILPLLRQAGLRH</sequence>
<dbReference type="Pfam" id="PF00296">
    <property type="entry name" value="Bac_luciferase"/>
    <property type="match status" value="1"/>
</dbReference>
<dbReference type="PANTHER" id="PTHR42847">
    <property type="entry name" value="ALKANESULFONATE MONOOXYGENASE"/>
    <property type="match status" value="1"/>
</dbReference>
<protein>
    <submittedName>
        <fullName evidence="6">LLM class flavin-dependent oxidoreductase</fullName>
    </submittedName>
</protein>
<reference evidence="7" key="1">
    <citation type="submission" date="2018-05" db="EMBL/GenBank/DDBJ databases">
        <title>Zavarzinia sp. HR-AS.</title>
        <authorList>
            <person name="Lee Y."/>
            <person name="Jeon C.O."/>
        </authorList>
    </citation>
    <scope>NUCLEOTIDE SEQUENCE [LARGE SCALE GENOMIC DNA]</scope>
    <source>
        <strain evidence="7">DSM 1231</strain>
    </source>
</reference>
<keyword evidence="4" id="KW-0503">Monooxygenase</keyword>
<feature type="domain" description="Luciferase-like" evidence="5">
    <location>
        <begin position="36"/>
        <end position="348"/>
    </location>
</feature>
<dbReference type="InterPro" id="IPR011251">
    <property type="entry name" value="Luciferase-like_dom"/>
</dbReference>
<gene>
    <name evidence="6" type="ORF">DKG75_21985</name>
</gene>
<organism evidence="6 7">
    <name type="scientific">Zavarzinia compransoris</name>
    <dbReference type="NCBI Taxonomy" id="1264899"/>
    <lineage>
        <taxon>Bacteria</taxon>
        <taxon>Pseudomonadati</taxon>
        <taxon>Pseudomonadota</taxon>
        <taxon>Alphaproteobacteria</taxon>
        <taxon>Rhodospirillales</taxon>
        <taxon>Zavarziniaceae</taxon>
        <taxon>Zavarzinia</taxon>
    </lineage>
</organism>
<dbReference type="SUPFAM" id="SSF51679">
    <property type="entry name" value="Bacterial luciferase-like"/>
    <property type="match status" value="1"/>
</dbReference>
<dbReference type="InterPro" id="IPR050172">
    <property type="entry name" value="SsuD_RutA_monooxygenase"/>
</dbReference>
<evidence type="ECO:0000256" key="1">
    <source>
        <dbReference type="ARBA" id="ARBA00022630"/>
    </source>
</evidence>
<keyword evidence="3" id="KW-0560">Oxidoreductase</keyword>
<dbReference type="PANTHER" id="PTHR42847:SF4">
    <property type="entry name" value="ALKANESULFONATE MONOOXYGENASE-RELATED"/>
    <property type="match status" value="1"/>
</dbReference>
<evidence type="ECO:0000313" key="7">
    <source>
        <dbReference type="Proteomes" id="UP000246077"/>
    </source>
</evidence>
<dbReference type="CDD" id="cd01094">
    <property type="entry name" value="Alkanesulfonate_monoxygenase"/>
    <property type="match status" value="1"/>
</dbReference>
<evidence type="ECO:0000256" key="4">
    <source>
        <dbReference type="ARBA" id="ARBA00023033"/>
    </source>
</evidence>
<name>A0A317DTW4_9PROT</name>